<proteinExistence type="predicted"/>
<accession>A0ABY7EXC9</accession>
<keyword evidence="2" id="KW-1185">Reference proteome</keyword>
<sequence>MTNYKRNVSSKDNKIKQLKSRSCRSNSVLNIPLNYNVRYEAGRRDLKSLQPENDLFLPICQRRHVFRIKDLSVRFGLELFTCSISDKALTELSVFYDVLKIKYGWLNASIRYLTNEIAKHRVHIELSISKVKTYKMFSHRIPTSLFQT</sequence>
<evidence type="ECO:0000313" key="2">
    <source>
        <dbReference type="Proteomes" id="UP001164746"/>
    </source>
</evidence>
<organism evidence="1 2">
    <name type="scientific">Mya arenaria</name>
    <name type="common">Soft-shell clam</name>
    <dbReference type="NCBI Taxonomy" id="6604"/>
    <lineage>
        <taxon>Eukaryota</taxon>
        <taxon>Metazoa</taxon>
        <taxon>Spiralia</taxon>
        <taxon>Lophotrochozoa</taxon>
        <taxon>Mollusca</taxon>
        <taxon>Bivalvia</taxon>
        <taxon>Autobranchia</taxon>
        <taxon>Heteroconchia</taxon>
        <taxon>Euheterodonta</taxon>
        <taxon>Imparidentia</taxon>
        <taxon>Neoheterodontei</taxon>
        <taxon>Myida</taxon>
        <taxon>Myoidea</taxon>
        <taxon>Myidae</taxon>
        <taxon>Mya</taxon>
    </lineage>
</organism>
<dbReference type="EMBL" id="CP111019">
    <property type="protein sequence ID" value="WAR13084.1"/>
    <property type="molecule type" value="Genomic_DNA"/>
</dbReference>
<protein>
    <submittedName>
        <fullName evidence="1">Uncharacterized protein</fullName>
    </submittedName>
</protein>
<name>A0ABY7EXC9_MYAAR</name>
<evidence type="ECO:0000313" key="1">
    <source>
        <dbReference type="EMBL" id="WAR13084.1"/>
    </source>
</evidence>
<dbReference type="Proteomes" id="UP001164746">
    <property type="component" value="Chromosome 8"/>
</dbReference>
<gene>
    <name evidence="1" type="ORF">MAR_027264</name>
</gene>
<reference evidence="1" key="1">
    <citation type="submission" date="2022-11" db="EMBL/GenBank/DDBJ databases">
        <title>Centuries of genome instability and evolution in soft-shell clam transmissible cancer (bioRxiv).</title>
        <authorList>
            <person name="Hart S.F.M."/>
            <person name="Yonemitsu M.A."/>
            <person name="Giersch R.M."/>
            <person name="Beal B.F."/>
            <person name="Arriagada G."/>
            <person name="Davis B.W."/>
            <person name="Ostrander E.A."/>
            <person name="Goff S.P."/>
            <person name="Metzger M.J."/>
        </authorList>
    </citation>
    <scope>NUCLEOTIDE SEQUENCE</scope>
    <source>
        <strain evidence="1">MELC-2E11</strain>
        <tissue evidence="1">Siphon/mantle</tissue>
    </source>
</reference>